<sequence length="123" mass="13983">MVQRLTYRRANPYNTRSNKVKIVKTPGGNLRYLHLKKNPTRPKCGECAIALPGLAALRPREYSRVNNTKKTVNRAYGGSLCANCVKEKIVRAFLVEEQKVVKQVLKENAEKAKSEKKTKKARK</sequence>
<dbReference type="AlphaFoldDB" id="A0A5E8BUQ9"/>
<evidence type="ECO:0000313" key="6">
    <source>
        <dbReference type="Proteomes" id="UP000398389"/>
    </source>
</evidence>
<evidence type="ECO:0000313" key="5">
    <source>
        <dbReference type="EMBL" id="VVT54399.1"/>
    </source>
</evidence>
<dbReference type="EMBL" id="CABVLU010000003">
    <property type="protein sequence ID" value="VVT54399.1"/>
    <property type="molecule type" value="Genomic_DNA"/>
</dbReference>
<dbReference type="GO" id="GO:0003735">
    <property type="term" value="F:structural constituent of ribosome"/>
    <property type="evidence" value="ECO:0007669"/>
    <property type="project" value="InterPro"/>
</dbReference>
<accession>A0A5E8BUQ9</accession>
<evidence type="ECO:0000256" key="1">
    <source>
        <dbReference type="ARBA" id="ARBA00009875"/>
    </source>
</evidence>
<protein>
    <recommendedName>
        <fullName evidence="7">60S ribosomal protein L34-B</fullName>
    </recommendedName>
</protein>
<dbReference type="GeneID" id="43582871"/>
<dbReference type="Gene3D" id="6.20.370.70">
    <property type="match status" value="1"/>
</dbReference>
<comment type="similarity">
    <text evidence="1">Belongs to the eukaryotic ribosomal protein eL34 family.</text>
</comment>
<dbReference type="OrthoDB" id="277449at2759"/>
<evidence type="ECO:0000256" key="2">
    <source>
        <dbReference type="ARBA" id="ARBA00022980"/>
    </source>
</evidence>
<proteinExistence type="inferred from homology"/>
<evidence type="ECO:0008006" key="7">
    <source>
        <dbReference type="Google" id="ProtNLM"/>
    </source>
</evidence>
<dbReference type="PRINTS" id="PR01250">
    <property type="entry name" value="RIBOSOMALL34"/>
</dbReference>
<dbReference type="PANTHER" id="PTHR10759">
    <property type="entry name" value="60S RIBOSOMAL PROTEIN L34"/>
    <property type="match status" value="1"/>
</dbReference>
<dbReference type="InterPro" id="IPR008195">
    <property type="entry name" value="Ribosomal_eL34"/>
</dbReference>
<dbReference type="RefSeq" id="XP_031854662.1">
    <property type="nucleotide sequence ID" value="XM_031998771.1"/>
</dbReference>
<dbReference type="Pfam" id="PF01199">
    <property type="entry name" value="Ribosomal_L34e"/>
    <property type="match status" value="1"/>
</dbReference>
<dbReference type="Proteomes" id="UP000398389">
    <property type="component" value="Unassembled WGS sequence"/>
</dbReference>
<name>A0A5E8BUQ9_9ASCO</name>
<keyword evidence="2" id="KW-0689">Ribosomal protein</keyword>
<keyword evidence="3" id="KW-0687">Ribonucleoprotein</keyword>
<feature type="coiled-coil region" evidence="4">
    <location>
        <begin position="95"/>
        <end position="122"/>
    </location>
</feature>
<keyword evidence="6" id="KW-1185">Reference proteome</keyword>
<gene>
    <name evidence="5" type="ORF">SAPINGB_P004056</name>
</gene>
<dbReference type="GO" id="GO:0006412">
    <property type="term" value="P:translation"/>
    <property type="evidence" value="ECO:0007669"/>
    <property type="project" value="InterPro"/>
</dbReference>
<evidence type="ECO:0000256" key="3">
    <source>
        <dbReference type="ARBA" id="ARBA00023274"/>
    </source>
</evidence>
<dbReference type="GO" id="GO:0005840">
    <property type="term" value="C:ribosome"/>
    <property type="evidence" value="ECO:0007669"/>
    <property type="project" value="UniProtKB-KW"/>
</dbReference>
<evidence type="ECO:0000256" key="4">
    <source>
        <dbReference type="SAM" id="Coils"/>
    </source>
</evidence>
<dbReference type="InterPro" id="IPR038562">
    <property type="entry name" value="Ribosomal_eL34_C_sf"/>
</dbReference>
<dbReference type="InterPro" id="IPR018065">
    <property type="entry name" value="Ribosomal_eL34_CS"/>
</dbReference>
<reference evidence="5 6" key="1">
    <citation type="submission" date="2019-09" db="EMBL/GenBank/DDBJ databases">
        <authorList>
            <person name="Brejova B."/>
        </authorList>
    </citation>
    <scope>NUCLEOTIDE SEQUENCE [LARGE SCALE GENOMIC DNA]</scope>
</reference>
<organism evidence="5 6">
    <name type="scientific">Magnusiomyces paraingens</name>
    <dbReference type="NCBI Taxonomy" id="2606893"/>
    <lineage>
        <taxon>Eukaryota</taxon>
        <taxon>Fungi</taxon>
        <taxon>Dikarya</taxon>
        <taxon>Ascomycota</taxon>
        <taxon>Saccharomycotina</taxon>
        <taxon>Dipodascomycetes</taxon>
        <taxon>Dipodascales</taxon>
        <taxon>Dipodascaceae</taxon>
        <taxon>Magnusiomyces</taxon>
    </lineage>
</organism>
<dbReference type="PROSITE" id="PS01145">
    <property type="entry name" value="RIBOSOMAL_L34E"/>
    <property type="match status" value="1"/>
</dbReference>
<dbReference type="Gene3D" id="6.20.340.10">
    <property type="match status" value="1"/>
</dbReference>
<dbReference type="GO" id="GO:1990904">
    <property type="term" value="C:ribonucleoprotein complex"/>
    <property type="evidence" value="ECO:0007669"/>
    <property type="project" value="UniProtKB-KW"/>
</dbReference>
<keyword evidence="4" id="KW-0175">Coiled coil</keyword>